<protein>
    <submittedName>
        <fullName evidence="1">Uncharacterized protein</fullName>
    </submittedName>
</protein>
<dbReference type="EMBL" id="JAGIYY010000004">
    <property type="protein sequence ID" value="MBP0439919.1"/>
    <property type="molecule type" value="Genomic_DNA"/>
</dbReference>
<sequence length="118" mass="12927">MRTSSKDFRDLVAWAESWTPLPAVADMLLASVGRLAVTRIRHLRAKMSARSDLPVVAALPEEGDVEAIRDWLTAEYLADAAWLGKTDGKGRPAALMNARSFGELLRRSRRTGPAAPKV</sequence>
<accession>A0A8J7UKQ3</accession>
<name>A0A8J7UKQ3_9HYPH</name>
<evidence type="ECO:0000313" key="2">
    <source>
        <dbReference type="Proteomes" id="UP000666240"/>
    </source>
</evidence>
<dbReference type="AlphaFoldDB" id="A0A8J7UKQ3"/>
<dbReference type="Proteomes" id="UP000666240">
    <property type="component" value="Unassembled WGS sequence"/>
</dbReference>
<gene>
    <name evidence="1" type="ORF">J5Y06_14770</name>
</gene>
<evidence type="ECO:0000313" key="1">
    <source>
        <dbReference type="EMBL" id="MBP0439919.1"/>
    </source>
</evidence>
<reference evidence="1" key="1">
    <citation type="submission" date="2021-03" db="EMBL/GenBank/DDBJ databases">
        <title>Genome sequencing and assembly of Tianweitania sediminis.</title>
        <authorList>
            <person name="Chhetri G."/>
        </authorList>
    </citation>
    <scope>NUCLEOTIDE SEQUENCE</scope>
    <source>
        <strain evidence="1">Z8</strain>
    </source>
</reference>
<proteinExistence type="predicted"/>
<keyword evidence="2" id="KW-1185">Reference proteome</keyword>
<dbReference type="RefSeq" id="WP_209335937.1">
    <property type="nucleotide sequence ID" value="NZ_JAGIYY010000004.1"/>
</dbReference>
<comment type="caution">
    <text evidence="1">The sequence shown here is derived from an EMBL/GenBank/DDBJ whole genome shotgun (WGS) entry which is preliminary data.</text>
</comment>
<organism evidence="1 2">
    <name type="scientific">Tianweitania sediminis</name>
    <dbReference type="NCBI Taxonomy" id="1502156"/>
    <lineage>
        <taxon>Bacteria</taxon>
        <taxon>Pseudomonadati</taxon>
        <taxon>Pseudomonadota</taxon>
        <taxon>Alphaproteobacteria</taxon>
        <taxon>Hyphomicrobiales</taxon>
        <taxon>Phyllobacteriaceae</taxon>
        <taxon>Tianweitania</taxon>
    </lineage>
</organism>